<dbReference type="Proteomes" id="UP000886523">
    <property type="component" value="Unassembled WGS sequence"/>
</dbReference>
<proteinExistence type="predicted"/>
<sequence>MSSMPALLPHEAWIADVFSHMEHVHCWFHQSFFSADEPGADSSSSISASLSSFFDSSTDSTASAEDHLHTYLAPMDHIFGQLDLILNFYKLEHTAHFQRNLCVAPDTFDALLGMIEDHDSFQTTNDLQPQQQ</sequence>
<dbReference type="EMBL" id="MU129020">
    <property type="protein sequence ID" value="KAF9510210.1"/>
    <property type="molecule type" value="Genomic_DNA"/>
</dbReference>
<dbReference type="AlphaFoldDB" id="A0A9P6ARN2"/>
<name>A0A9P6ARN2_9AGAM</name>
<keyword evidence="2" id="KW-1185">Reference proteome</keyword>
<evidence type="ECO:0000313" key="2">
    <source>
        <dbReference type="Proteomes" id="UP000886523"/>
    </source>
</evidence>
<gene>
    <name evidence="1" type="ORF">BS47DRAFT_1396143</name>
</gene>
<comment type="caution">
    <text evidence="1">The sequence shown here is derived from an EMBL/GenBank/DDBJ whole genome shotgun (WGS) entry which is preliminary data.</text>
</comment>
<organism evidence="1 2">
    <name type="scientific">Hydnum rufescens UP504</name>
    <dbReference type="NCBI Taxonomy" id="1448309"/>
    <lineage>
        <taxon>Eukaryota</taxon>
        <taxon>Fungi</taxon>
        <taxon>Dikarya</taxon>
        <taxon>Basidiomycota</taxon>
        <taxon>Agaricomycotina</taxon>
        <taxon>Agaricomycetes</taxon>
        <taxon>Cantharellales</taxon>
        <taxon>Hydnaceae</taxon>
        <taxon>Hydnum</taxon>
    </lineage>
</organism>
<dbReference type="OrthoDB" id="3246760at2759"/>
<evidence type="ECO:0000313" key="1">
    <source>
        <dbReference type="EMBL" id="KAF9510210.1"/>
    </source>
</evidence>
<reference evidence="1" key="1">
    <citation type="journal article" date="2020" name="Nat. Commun.">
        <title>Large-scale genome sequencing of mycorrhizal fungi provides insights into the early evolution of symbiotic traits.</title>
        <authorList>
            <person name="Miyauchi S."/>
            <person name="Kiss E."/>
            <person name="Kuo A."/>
            <person name="Drula E."/>
            <person name="Kohler A."/>
            <person name="Sanchez-Garcia M."/>
            <person name="Morin E."/>
            <person name="Andreopoulos B."/>
            <person name="Barry K.W."/>
            <person name="Bonito G."/>
            <person name="Buee M."/>
            <person name="Carver A."/>
            <person name="Chen C."/>
            <person name="Cichocki N."/>
            <person name="Clum A."/>
            <person name="Culley D."/>
            <person name="Crous P.W."/>
            <person name="Fauchery L."/>
            <person name="Girlanda M."/>
            <person name="Hayes R.D."/>
            <person name="Keri Z."/>
            <person name="LaButti K."/>
            <person name="Lipzen A."/>
            <person name="Lombard V."/>
            <person name="Magnuson J."/>
            <person name="Maillard F."/>
            <person name="Murat C."/>
            <person name="Nolan M."/>
            <person name="Ohm R.A."/>
            <person name="Pangilinan J."/>
            <person name="Pereira M.F."/>
            <person name="Perotto S."/>
            <person name="Peter M."/>
            <person name="Pfister S."/>
            <person name="Riley R."/>
            <person name="Sitrit Y."/>
            <person name="Stielow J.B."/>
            <person name="Szollosi G."/>
            <person name="Zifcakova L."/>
            <person name="Stursova M."/>
            <person name="Spatafora J.W."/>
            <person name="Tedersoo L."/>
            <person name="Vaario L.M."/>
            <person name="Yamada A."/>
            <person name="Yan M."/>
            <person name="Wang P."/>
            <person name="Xu J."/>
            <person name="Bruns T."/>
            <person name="Baldrian P."/>
            <person name="Vilgalys R."/>
            <person name="Dunand C."/>
            <person name="Henrissat B."/>
            <person name="Grigoriev I.V."/>
            <person name="Hibbett D."/>
            <person name="Nagy L.G."/>
            <person name="Martin F.M."/>
        </authorList>
    </citation>
    <scope>NUCLEOTIDE SEQUENCE</scope>
    <source>
        <strain evidence="1">UP504</strain>
    </source>
</reference>
<protein>
    <submittedName>
        <fullName evidence="1">Uncharacterized protein</fullName>
    </submittedName>
</protein>
<accession>A0A9P6ARN2</accession>